<evidence type="ECO:0000256" key="11">
    <source>
        <dbReference type="PROSITE-ProRule" id="PRU00175"/>
    </source>
</evidence>
<dbReference type="GO" id="GO:0008270">
    <property type="term" value="F:zinc ion binding"/>
    <property type="evidence" value="ECO:0007669"/>
    <property type="project" value="UniProtKB-KW"/>
</dbReference>
<evidence type="ECO:0000256" key="9">
    <source>
        <dbReference type="ARBA" id="ARBA00022833"/>
    </source>
</evidence>
<evidence type="ECO:0000313" key="15">
    <source>
        <dbReference type="Proteomes" id="UP001153737"/>
    </source>
</evidence>
<evidence type="ECO:0000256" key="8">
    <source>
        <dbReference type="ARBA" id="ARBA00022786"/>
    </source>
</evidence>
<reference evidence="14" key="2">
    <citation type="submission" date="2022-10" db="EMBL/GenBank/DDBJ databases">
        <authorList>
            <consortium name="ENA_rothamsted_submissions"/>
            <consortium name="culmorum"/>
            <person name="King R."/>
        </authorList>
    </citation>
    <scope>NUCLEOTIDE SEQUENCE</scope>
</reference>
<evidence type="ECO:0000256" key="12">
    <source>
        <dbReference type="SAM" id="MobiDB-lite"/>
    </source>
</evidence>
<dbReference type="AlphaFoldDB" id="A0A9P0DZ13"/>
<feature type="region of interest" description="Disordered" evidence="12">
    <location>
        <begin position="434"/>
        <end position="454"/>
    </location>
</feature>
<dbReference type="Pfam" id="PF00097">
    <property type="entry name" value="zf-C3HC4"/>
    <property type="match status" value="1"/>
</dbReference>
<dbReference type="EC" id="2.3.2.27" evidence="3"/>
<keyword evidence="9" id="KW-0862">Zinc</keyword>
<evidence type="ECO:0000256" key="10">
    <source>
        <dbReference type="ARBA" id="ARBA00023242"/>
    </source>
</evidence>
<feature type="region of interest" description="Disordered" evidence="12">
    <location>
        <begin position="349"/>
        <end position="399"/>
    </location>
</feature>
<dbReference type="GO" id="GO:0031491">
    <property type="term" value="F:nucleosome binding"/>
    <property type="evidence" value="ECO:0007669"/>
    <property type="project" value="TreeGrafter"/>
</dbReference>
<gene>
    <name evidence="14" type="ORF">PHAECO_LOCUS12890</name>
</gene>
<keyword evidence="5" id="KW-0479">Metal-binding</keyword>
<dbReference type="PROSITE" id="PS50089">
    <property type="entry name" value="ZF_RING_2"/>
    <property type="match status" value="1"/>
</dbReference>
<dbReference type="GO" id="GO:0061630">
    <property type="term" value="F:ubiquitin protein ligase activity"/>
    <property type="evidence" value="ECO:0007669"/>
    <property type="project" value="UniProtKB-EC"/>
</dbReference>
<organism evidence="14 15">
    <name type="scientific">Phaedon cochleariae</name>
    <name type="common">Mustard beetle</name>
    <dbReference type="NCBI Taxonomy" id="80249"/>
    <lineage>
        <taxon>Eukaryota</taxon>
        <taxon>Metazoa</taxon>
        <taxon>Ecdysozoa</taxon>
        <taxon>Arthropoda</taxon>
        <taxon>Hexapoda</taxon>
        <taxon>Insecta</taxon>
        <taxon>Pterygota</taxon>
        <taxon>Neoptera</taxon>
        <taxon>Endopterygota</taxon>
        <taxon>Coleoptera</taxon>
        <taxon>Polyphaga</taxon>
        <taxon>Cucujiformia</taxon>
        <taxon>Chrysomeloidea</taxon>
        <taxon>Chrysomelidae</taxon>
        <taxon>Chrysomelinae</taxon>
        <taxon>Chrysomelini</taxon>
        <taxon>Phaedon</taxon>
    </lineage>
</organism>
<dbReference type="GO" id="GO:0035861">
    <property type="term" value="C:site of double-strand break"/>
    <property type="evidence" value="ECO:0007669"/>
    <property type="project" value="TreeGrafter"/>
</dbReference>
<dbReference type="PANTHER" id="PTHR23328:SF0">
    <property type="entry name" value="RING-TYPE DOMAIN-CONTAINING PROTEIN"/>
    <property type="match status" value="1"/>
</dbReference>
<sequence>MAPKRQKITKNSKFPKVKNYETLILSDVLCPICRSIMTDPVSLPCNHNFCLCCFEDTMKNVNLVCPLCKVRVGSWWRKTKKEGNHVNVELWRVIKDRFSQQVINKLTGIEEDLQEKPQIVVAYPGEIRKEYELQKKKDDEELQKRRESEVKASEQLIKSLKDEEDYQRVVREEKLKLDEEIAKKLAAEMSFSSPSTSQMKMNFKKLGPMDRFVKKEIEPVKLQVTDQKQHFNNNFATKEYTCRVLRLDKNDRQNSMKMSSPIIRRKIQQIKKIVESETHSDSSDCIESEMRYFKPIDHRMNPPSQGKPPIKIFPKKPHKTPAPEILSPRGSINLVFSNFLKSAFVRTVPKSTSPPLRSHAEDEHTCSLKRPRSDGDVDPNQDKKLKRSDATNKVEQSSIITNSFSNTPKRQVFGKNISRNIKNDSSSSSPLFYGFENSPAKNNEKMAKKNGKLATESDDLERKLLQEKLDLEFAKRLQEDFDRTEDTRGARRATRNAKRQATLEEIVKRPHRVK</sequence>
<feature type="region of interest" description="Disordered" evidence="12">
    <location>
        <begin position="483"/>
        <end position="514"/>
    </location>
</feature>
<dbReference type="InterPro" id="IPR018957">
    <property type="entry name" value="Znf_C3HC4_RING-type"/>
</dbReference>
<keyword evidence="15" id="KW-1185">Reference proteome</keyword>
<dbReference type="GO" id="GO:0006302">
    <property type="term" value="P:double-strand break repair"/>
    <property type="evidence" value="ECO:0007669"/>
    <property type="project" value="TreeGrafter"/>
</dbReference>
<reference evidence="14" key="1">
    <citation type="submission" date="2022-01" db="EMBL/GenBank/DDBJ databases">
        <authorList>
            <person name="King R."/>
        </authorList>
    </citation>
    <scope>NUCLEOTIDE SEQUENCE</scope>
</reference>
<keyword evidence="4" id="KW-0808">Transferase</keyword>
<evidence type="ECO:0000256" key="4">
    <source>
        <dbReference type="ARBA" id="ARBA00022679"/>
    </source>
</evidence>
<dbReference type="InterPro" id="IPR051657">
    <property type="entry name" value="RNF168/RNF169_E3_ubiq-ligase"/>
</dbReference>
<dbReference type="InterPro" id="IPR013083">
    <property type="entry name" value="Znf_RING/FYVE/PHD"/>
</dbReference>
<dbReference type="Proteomes" id="UP001153737">
    <property type="component" value="Chromosome 9"/>
</dbReference>
<accession>A0A9P0DZ13</accession>
<evidence type="ECO:0000256" key="7">
    <source>
        <dbReference type="ARBA" id="ARBA00022771"/>
    </source>
</evidence>
<evidence type="ECO:0000313" key="14">
    <source>
        <dbReference type="EMBL" id="CAH1183201.1"/>
    </source>
</evidence>
<dbReference type="InterPro" id="IPR001841">
    <property type="entry name" value="Znf_RING"/>
</dbReference>
<keyword evidence="10" id="KW-0539">Nucleus</keyword>
<dbReference type="Gene3D" id="3.30.40.10">
    <property type="entry name" value="Zinc/RING finger domain, C3HC4 (zinc finger)"/>
    <property type="match status" value="1"/>
</dbReference>
<feature type="domain" description="RING-type" evidence="13">
    <location>
        <begin position="30"/>
        <end position="69"/>
    </location>
</feature>
<comment type="subcellular location">
    <subcellularLocation>
        <location evidence="2">Nucleus</location>
    </subcellularLocation>
</comment>
<dbReference type="OrthoDB" id="426657at2759"/>
<keyword evidence="7 11" id="KW-0863">Zinc-finger</keyword>
<dbReference type="EMBL" id="OU896715">
    <property type="protein sequence ID" value="CAH1183201.1"/>
    <property type="molecule type" value="Genomic_DNA"/>
</dbReference>
<dbReference type="SMART" id="SM00184">
    <property type="entry name" value="RING"/>
    <property type="match status" value="1"/>
</dbReference>
<name>A0A9P0DZ13_PHACE</name>
<keyword evidence="8" id="KW-0833">Ubl conjugation pathway</keyword>
<proteinExistence type="predicted"/>
<keyword evidence="6" id="KW-0227">DNA damage</keyword>
<evidence type="ECO:0000256" key="5">
    <source>
        <dbReference type="ARBA" id="ARBA00022723"/>
    </source>
</evidence>
<feature type="compositionally biased region" description="Basic and acidic residues" evidence="12">
    <location>
        <begin position="358"/>
        <end position="392"/>
    </location>
</feature>
<protein>
    <recommendedName>
        <fullName evidence="3">RING-type E3 ubiquitin transferase</fullName>
        <ecNumber evidence="3">2.3.2.27</ecNumber>
    </recommendedName>
</protein>
<evidence type="ECO:0000256" key="3">
    <source>
        <dbReference type="ARBA" id="ARBA00012483"/>
    </source>
</evidence>
<evidence type="ECO:0000256" key="6">
    <source>
        <dbReference type="ARBA" id="ARBA00022763"/>
    </source>
</evidence>
<dbReference type="SUPFAM" id="SSF57850">
    <property type="entry name" value="RING/U-box"/>
    <property type="match status" value="1"/>
</dbReference>
<evidence type="ECO:0000256" key="2">
    <source>
        <dbReference type="ARBA" id="ARBA00004123"/>
    </source>
</evidence>
<dbReference type="PANTHER" id="PTHR23328">
    <property type="entry name" value="RING-TYPE DOMAIN-CONTAINING PROTEIN"/>
    <property type="match status" value="1"/>
</dbReference>
<dbReference type="GO" id="GO:0005634">
    <property type="term" value="C:nucleus"/>
    <property type="evidence" value="ECO:0007669"/>
    <property type="project" value="UniProtKB-SubCell"/>
</dbReference>
<dbReference type="CDD" id="cd22249">
    <property type="entry name" value="UDM1_RNF168_RNF169-like"/>
    <property type="match status" value="1"/>
</dbReference>
<evidence type="ECO:0000259" key="13">
    <source>
        <dbReference type="PROSITE" id="PS50089"/>
    </source>
</evidence>
<evidence type="ECO:0000256" key="1">
    <source>
        <dbReference type="ARBA" id="ARBA00000900"/>
    </source>
</evidence>
<comment type="catalytic activity">
    <reaction evidence="1">
        <text>S-ubiquitinyl-[E2 ubiquitin-conjugating enzyme]-L-cysteine + [acceptor protein]-L-lysine = [E2 ubiquitin-conjugating enzyme]-L-cysteine + N(6)-ubiquitinyl-[acceptor protein]-L-lysine.</text>
        <dbReference type="EC" id="2.3.2.27"/>
    </reaction>
</comment>